<sequence>MLLPYAPVAGVANKSPDLISSGKSILEIRTSPDSQCFPTTLVLIIFAVEVLFAK</sequence>
<protein>
    <submittedName>
        <fullName evidence="1">Unannotated protein</fullName>
    </submittedName>
</protein>
<dbReference type="EMBL" id="CAEZZO010000053">
    <property type="protein sequence ID" value="CAB4766025.1"/>
    <property type="molecule type" value="Genomic_DNA"/>
</dbReference>
<organism evidence="1">
    <name type="scientific">freshwater metagenome</name>
    <dbReference type="NCBI Taxonomy" id="449393"/>
    <lineage>
        <taxon>unclassified sequences</taxon>
        <taxon>metagenomes</taxon>
        <taxon>ecological metagenomes</taxon>
    </lineage>
</organism>
<dbReference type="AlphaFoldDB" id="A0A6J6V4L6"/>
<accession>A0A6J6V4L6</accession>
<name>A0A6J6V4L6_9ZZZZ</name>
<gene>
    <name evidence="1" type="ORF">UFOPK2886_00477</name>
</gene>
<proteinExistence type="predicted"/>
<reference evidence="1" key="1">
    <citation type="submission" date="2020-05" db="EMBL/GenBank/DDBJ databases">
        <authorList>
            <person name="Chiriac C."/>
            <person name="Salcher M."/>
            <person name="Ghai R."/>
            <person name="Kavagutti S V."/>
        </authorList>
    </citation>
    <scope>NUCLEOTIDE SEQUENCE</scope>
</reference>
<evidence type="ECO:0000313" key="1">
    <source>
        <dbReference type="EMBL" id="CAB4766025.1"/>
    </source>
</evidence>